<reference evidence="1 2" key="1">
    <citation type="journal article" date="2019" name="Int. J. Syst. Evol. Microbiol.">
        <title>The Global Catalogue of Microorganisms (GCM) 10K type strain sequencing project: providing services to taxonomists for standard genome sequencing and annotation.</title>
        <authorList>
            <consortium name="The Broad Institute Genomics Platform"/>
            <consortium name="The Broad Institute Genome Sequencing Center for Infectious Disease"/>
            <person name="Wu L."/>
            <person name="Ma J."/>
        </authorList>
    </citation>
    <scope>NUCLEOTIDE SEQUENCE [LARGE SCALE GENOMIC DNA]</scope>
    <source>
        <strain evidence="1 2">JCM 9731</strain>
    </source>
</reference>
<comment type="caution">
    <text evidence="1">The sequence shown here is derived from an EMBL/GenBank/DDBJ whole genome shotgun (WGS) entry which is preliminary data.</text>
</comment>
<dbReference type="InterPro" id="IPR008554">
    <property type="entry name" value="Glutaredoxin-like"/>
</dbReference>
<evidence type="ECO:0000313" key="1">
    <source>
        <dbReference type="EMBL" id="GAA0318053.1"/>
    </source>
</evidence>
<dbReference type="Proteomes" id="UP001500782">
    <property type="component" value="Unassembled WGS sequence"/>
</dbReference>
<dbReference type="SUPFAM" id="SSF52833">
    <property type="entry name" value="Thioredoxin-like"/>
    <property type="match status" value="1"/>
</dbReference>
<dbReference type="Pfam" id="PF05768">
    <property type="entry name" value="Glrx-like"/>
    <property type="match status" value="1"/>
</dbReference>
<sequence length="58" mass="6804">MLELLQEHFPFQLVEVDIDTDDQLTEKYGIRIPVVTIDGEEVSEGIIDFDEVRKRLQQ</sequence>
<name>A0ABN0VV66_9BACI</name>
<dbReference type="InterPro" id="IPR036249">
    <property type="entry name" value="Thioredoxin-like_sf"/>
</dbReference>
<accession>A0ABN0VV66</accession>
<gene>
    <name evidence="1" type="ORF">GCM10008967_05760</name>
</gene>
<proteinExistence type="predicted"/>
<evidence type="ECO:0000313" key="2">
    <source>
        <dbReference type="Proteomes" id="UP001500782"/>
    </source>
</evidence>
<evidence type="ECO:0008006" key="3">
    <source>
        <dbReference type="Google" id="ProtNLM"/>
    </source>
</evidence>
<organism evidence="1 2">
    <name type="scientific">Bacillus carboniphilus</name>
    <dbReference type="NCBI Taxonomy" id="86663"/>
    <lineage>
        <taxon>Bacteria</taxon>
        <taxon>Bacillati</taxon>
        <taxon>Bacillota</taxon>
        <taxon>Bacilli</taxon>
        <taxon>Bacillales</taxon>
        <taxon>Bacillaceae</taxon>
        <taxon>Bacillus</taxon>
    </lineage>
</organism>
<dbReference type="EMBL" id="BAAADJ010000005">
    <property type="protein sequence ID" value="GAA0318053.1"/>
    <property type="molecule type" value="Genomic_DNA"/>
</dbReference>
<protein>
    <recommendedName>
        <fullName evidence="3">Glutaredoxin</fullName>
    </recommendedName>
</protein>
<dbReference type="Gene3D" id="3.40.30.10">
    <property type="entry name" value="Glutaredoxin"/>
    <property type="match status" value="1"/>
</dbReference>
<keyword evidence="2" id="KW-1185">Reference proteome</keyword>